<evidence type="ECO:0000313" key="1">
    <source>
        <dbReference type="EMBL" id="KKL62500.1"/>
    </source>
</evidence>
<reference evidence="1" key="1">
    <citation type="journal article" date="2015" name="Nature">
        <title>Complex archaea that bridge the gap between prokaryotes and eukaryotes.</title>
        <authorList>
            <person name="Spang A."/>
            <person name="Saw J.H."/>
            <person name="Jorgensen S.L."/>
            <person name="Zaremba-Niedzwiedzka K."/>
            <person name="Martijn J."/>
            <person name="Lind A.E."/>
            <person name="van Eijk R."/>
            <person name="Schleper C."/>
            <person name="Guy L."/>
            <person name="Ettema T.J."/>
        </authorList>
    </citation>
    <scope>NUCLEOTIDE SEQUENCE</scope>
</reference>
<dbReference type="Pfam" id="PF10076">
    <property type="entry name" value="Phage_Mu_Gp48"/>
    <property type="match status" value="1"/>
</dbReference>
<gene>
    <name evidence="1" type="ORF">LCGC14_2184570</name>
</gene>
<dbReference type="InterPro" id="IPR018755">
    <property type="entry name" value="Phage_Mu_Gp48"/>
</dbReference>
<protein>
    <submittedName>
        <fullName evidence="1">Uncharacterized protein</fullName>
    </submittedName>
</protein>
<proteinExistence type="predicted"/>
<organism evidence="1">
    <name type="scientific">marine sediment metagenome</name>
    <dbReference type="NCBI Taxonomy" id="412755"/>
    <lineage>
        <taxon>unclassified sequences</taxon>
        <taxon>metagenomes</taxon>
        <taxon>ecological metagenomes</taxon>
    </lineage>
</organism>
<feature type="non-terminal residue" evidence="1">
    <location>
        <position position="137"/>
    </location>
</feature>
<name>A0A0F9FYQ3_9ZZZZ</name>
<dbReference type="AlphaFoldDB" id="A0A0F9FYQ3"/>
<dbReference type="EMBL" id="LAZR01028469">
    <property type="protein sequence ID" value="KKL62500.1"/>
    <property type="molecule type" value="Genomic_DNA"/>
</dbReference>
<comment type="caution">
    <text evidence="1">The sequence shown here is derived from an EMBL/GenBank/DDBJ whole genome shotgun (WGS) entry which is preliminary data.</text>
</comment>
<accession>A0A0F9FYQ3</accession>
<sequence length="137" mass="15598">MEFIKHTDEEHAQALADFLPEGKLLIAKNIDSSIIRNLLRGVAKEYRRLECDIVEITVEHNINVTEQLIDEWERALGIPDDCFVVANTIEERRENVILKLASQGTQTEEDFEALALRLGFVVDVFALQSVAFPPYDV</sequence>